<evidence type="ECO:0000313" key="2">
    <source>
        <dbReference type="EMBL" id="SDD06692.1"/>
    </source>
</evidence>
<reference evidence="4 7" key="2">
    <citation type="submission" date="2016-10" db="EMBL/GenBank/DDBJ databases">
        <authorList>
            <person name="de Groot N.N."/>
        </authorList>
    </citation>
    <scope>NUCLEOTIDE SEQUENCE [LARGE SCALE GENOMIC DNA]</scope>
    <source>
        <strain evidence="4 7">WG7</strain>
    </source>
</reference>
<dbReference type="Proteomes" id="UP000199519">
    <property type="component" value="Unassembled WGS sequence"/>
</dbReference>
<accession>A0A1G6RPX3</accession>
<evidence type="ECO:0000313" key="8">
    <source>
        <dbReference type="Proteomes" id="UP000199519"/>
    </source>
</evidence>
<name>A0A1G6RPX3_9FIRM</name>
<proteinExistence type="predicted"/>
<evidence type="ECO:0000313" key="9">
    <source>
        <dbReference type="Proteomes" id="UP000324896"/>
    </source>
</evidence>
<dbReference type="Proteomes" id="UP000198612">
    <property type="component" value="Unassembled WGS sequence"/>
</dbReference>
<evidence type="ECO:0000256" key="1">
    <source>
        <dbReference type="SAM" id="Phobius"/>
    </source>
</evidence>
<dbReference type="EMBL" id="FOHG01000031">
    <property type="protein sequence ID" value="SET14823.1"/>
    <property type="molecule type" value="Genomic_DNA"/>
</dbReference>
<evidence type="ECO:0000313" key="7">
    <source>
        <dbReference type="Proteomes" id="UP000198945"/>
    </source>
</evidence>
<keyword evidence="1" id="KW-0472">Membrane</keyword>
<feature type="transmembrane region" description="Helical" evidence="1">
    <location>
        <begin position="48"/>
        <end position="71"/>
    </location>
</feature>
<dbReference type="EMBL" id="FNBJ01000033">
    <property type="protein sequence ID" value="SDF94994.1"/>
    <property type="molecule type" value="Genomic_DNA"/>
</dbReference>
<dbReference type="Proteomes" id="UP000198945">
    <property type="component" value="Unassembled WGS sequence"/>
</dbReference>
<protein>
    <submittedName>
        <fullName evidence="2">Uncharacterized protein</fullName>
    </submittedName>
</protein>
<organism evidence="2 9">
    <name type="scientific">Halanaerobium congolense</name>
    <dbReference type="NCBI Taxonomy" id="54121"/>
    <lineage>
        <taxon>Bacteria</taxon>
        <taxon>Bacillati</taxon>
        <taxon>Bacillota</taxon>
        <taxon>Clostridia</taxon>
        <taxon>Halanaerobiales</taxon>
        <taxon>Halanaerobiaceae</taxon>
        <taxon>Halanaerobium</taxon>
    </lineage>
</organism>
<evidence type="ECO:0000313" key="5">
    <source>
        <dbReference type="EMBL" id="SET14823.1"/>
    </source>
</evidence>
<evidence type="ECO:0000313" key="4">
    <source>
        <dbReference type="EMBL" id="SDJ00177.1"/>
    </source>
</evidence>
<evidence type="ECO:0000313" key="3">
    <source>
        <dbReference type="EMBL" id="SDF94994.1"/>
    </source>
</evidence>
<dbReference type="Proteomes" id="UP000324896">
    <property type="component" value="Unassembled WGS sequence"/>
</dbReference>
<dbReference type="EMBL" id="FNEH01000022">
    <property type="protein sequence ID" value="SDJ00177.1"/>
    <property type="molecule type" value="Genomic_DNA"/>
</dbReference>
<keyword evidence="1" id="KW-1133">Transmembrane helix</keyword>
<keyword evidence="8" id="KW-1185">Reference proteome</keyword>
<keyword evidence="1" id="KW-0812">Transmembrane</keyword>
<reference evidence="6 8" key="1">
    <citation type="submission" date="2016-10" db="EMBL/GenBank/DDBJ databases">
        <authorList>
            <person name="Varghese N."/>
            <person name="Submissions S."/>
        </authorList>
    </citation>
    <scope>NUCLEOTIDE SEQUENCE [LARGE SCALE GENOMIC DNA]</scope>
    <source>
        <strain evidence="2 9">WG10</strain>
        <strain evidence="3 8">WG2</strain>
        <strain evidence="5 6">WG5</strain>
    </source>
</reference>
<gene>
    <name evidence="2" type="ORF">SAMN04488597_12441</name>
    <name evidence="3" type="ORF">SAMN04488598_13328</name>
    <name evidence="5" type="ORF">SAMN04515652_1312</name>
    <name evidence="4" type="ORF">SAMN04515654_12242</name>
</gene>
<dbReference type="EMBL" id="FMYT01000024">
    <property type="protein sequence ID" value="SDD06692.1"/>
    <property type="molecule type" value="Genomic_DNA"/>
</dbReference>
<sequence length="72" mass="8608">MDWEDFRDEYSDNMSFKSNADVYLQKNKTDPRIGPVLYKIYDQGGLNIFLNLCFFSNIFHILTNLFIPFLLF</sequence>
<dbReference type="AlphaFoldDB" id="A0A1G6RPX3"/>
<evidence type="ECO:0000313" key="6">
    <source>
        <dbReference type="Proteomes" id="UP000198612"/>
    </source>
</evidence>